<feature type="chain" id="PRO_5014453375" evidence="2">
    <location>
        <begin position="30"/>
        <end position="691"/>
    </location>
</feature>
<feature type="signal peptide" evidence="2">
    <location>
        <begin position="1"/>
        <end position="29"/>
    </location>
</feature>
<organism evidence="3 4">
    <name type="scientific">Aspergillus taichungensis</name>
    <dbReference type="NCBI Taxonomy" id="482145"/>
    <lineage>
        <taxon>Eukaryota</taxon>
        <taxon>Fungi</taxon>
        <taxon>Dikarya</taxon>
        <taxon>Ascomycota</taxon>
        <taxon>Pezizomycotina</taxon>
        <taxon>Eurotiomycetes</taxon>
        <taxon>Eurotiomycetidae</taxon>
        <taxon>Eurotiales</taxon>
        <taxon>Aspergillaceae</taxon>
        <taxon>Aspergillus</taxon>
        <taxon>Aspergillus subgen. Circumdati</taxon>
    </lineage>
</organism>
<feature type="region of interest" description="Disordered" evidence="1">
    <location>
        <begin position="213"/>
        <end position="350"/>
    </location>
</feature>
<keyword evidence="4" id="KW-1185">Reference proteome</keyword>
<feature type="compositionally biased region" description="Low complexity" evidence="1">
    <location>
        <begin position="71"/>
        <end position="92"/>
    </location>
</feature>
<dbReference type="OrthoDB" id="3886018at2759"/>
<feature type="compositionally biased region" description="Acidic residues" evidence="1">
    <location>
        <begin position="532"/>
        <end position="543"/>
    </location>
</feature>
<name>A0A2J5HUP5_9EURO</name>
<feature type="compositionally biased region" description="Acidic residues" evidence="1">
    <location>
        <begin position="226"/>
        <end position="301"/>
    </location>
</feature>
<feature type="compositionally biased region" description="Low complexity" evidence="1">
    <location>
        <begin position="328"/>
        <end position="350"/>
    </location>
</feature>
<evidence type="ECO:0000256" key="1">
    <source>
        <dbReference type="SAM" id="MobiDB-lite"/>
    </source>
</evidence>
<protein>
    <submittedName>
        <fullName evidence="3">Uncharacterized protein</fullName>
    </submittedName>
</protein>
<proteinExistence type="predicted"/>
<dbReference type="Proteomes" id="UP000235023">
    <property type="component" value="Unassembled WGS sequence"/>
</dbReference>
<feature type="region of interest" description="Disordered" evidence="1">
    <location>
        <begin position="477"/>
        <end position="553"/>
    </location>
</feature>
<feature type="region of interest" description="Disordered" evidence="1">
    <location>
        <begin position="146"/>
        <end position="166"/>
    </location>
</feature>
<evidence type="ECO:0000256" key="2">
    <source>
        <dbReference type="SAM" id="SignalP"/>
    </source>
</evidence>
<sequence>MHHTQVWSSWANIGISWLVFGVSMSKVNCEVNQPAHTWLAYARAREAPTPESDPDATPVETVIVITKSDESSTWTEDATTTTNVPVSSTVAPGPDPPEATKRVQSLLDRIRDKKPDIDDFNEDPTEEKADNILNFFNKEKPEIDDILPTLNSEGSDDKGDCRGGDPLSQLFKTVKCQSDKIEETMPKIEEGKTNQFEDIENIKPVLTDIIESSDTQSSDDNKNNDNNEDNNNEDNNSEDNNQDDNNQDDNNQEDNNQEDNNQEDNNQEDNNQEDNNQEDNNQEDNNQDDNNQEDNNQEDNNQENNNQEDNNQDDNNEDNNNEDDNKNNENTSSKKSSSSDINTSTSSDCETSTTENLYVECFTTPAPGRRRQAASDCSTSTETTSGCNISPITTTSGCTDVATVSSCDVICPSTTTVTPTTGPDIAARSETQSTESCSTTCSTQKACSTEDMAPATTATTTDVKTTTAEDSCATYDIATVTPGGDGPEEPSDEPNSVVEELERIDAGETPTASQTLTGESESSESTPSPTSSEDDDDDDEDDSSTPTPTSQMIFILNYRPGDDHDSRWTVFAPEMDDEDPDWCSTDSDAYQGYFRIEETLDRYTDDVPFPNGDGVKFENYGMDGLEKIPCVYSGTWDDPGQLTCLGYAEVQCSSDFDWFDERTKCGDDDDDYSDMVPRVRCAWGPEARRPG</sequence>
<feature type="compositionally biased region" description="Low complexity" evidence="1">
    <location>
        <begin position="519"/>
        <end position="531"/>
    </location>
</feature>
<dbReference type="AlphaFoldDB" id="A0A2J5HUP5"/>
<gene>
    <name evidence="3" type="ORF">BDW42DRAFT_193949</name>
</gene>
<feature type="compositionally biased region" description="Acidic residues" evidence="1">
    <location>
        <begin position="310"/>
        <end position="322"/>
    </location>
</feature>
<accession>A0A2J5HUP5</accession>
<reference evidence="4" key="1">
    <citation type="submission" date="2017-12" db="EMBL/GenBank/DDBJ databases">
        <authorList>
            <consortium name="DOE Joint Genome Institute"/>
            <person name="Mondo S.J."/>
            <person name="Kjaerbolling I."/>
            <person name="Vesth T.C."/>
            <person name="Frisvad J.C."/>
            <person name="Nybo J.L."/>
            <person name="Theobald S."/>
            <person name="Kuo A."/>
            <person name="Bowyer P."/>
            <person name="Matsuda Y."/>
            <person name="Lyhne E.K."/>
            <person name="Kogle M.E."/>
            <person name="Clum A."/>
            <person name="Lipzen A."/>
            <person name="Salamov A."/>
            <person name="Ngan C.Y."/>
            <person name="Daum C."/>
            <person name="Chiniquy J."/>
            <person name="Barry K."/>
            <person name="LaButti K."/>
            <person name="Haridas S."/>
            <person name="Simmons B.A."/>
            <person name="Magnuson J.K."/>
            <person name="Mortensen U.H."/>
            <person name="Larsen T.O."/>
            <person name="Grigoriev I.V."/>
            <person name="Baker S.E."/>
            <person name="Andersen M.R."/>
            <person name="Nordberg H.P."/>
            <person name="Cantor M.N."/>
            <person name="Hua S.X."/>
        </authorList>
    </citation>
    <scope>NUCLEOTIDE SEQUENCE [LARGE SCALE GENOMIC DNA]</scope>
    <source>
        <strain evidence="4">IBT 19404</strain>
    </source>
</reference>
<dbReference type="EMBL" id="KZ559540">
    <property type="protein sequence ID" value="PLN81082.1"/>
    <property type="molecule type" value="Genomic_DNA"/>
</dbReference>
<feature type="region of interest" description="Disordered" evidence="1">
    <location>
        <begin position="68"/>
        <end position="100"/>
    </location>
</feature>
<evidence type="ECO:0000313" key="4">
    <source>
        <dbReference type="Proteomes" id="UP000235023"/>
    </source>
</evidence>
<keyword evidence="2" id="KW-0732">Signal</keyword>
<evidence type="ECO:0000313" key="3">
    <source>
        <dbReference type="EMBL" id="PLN81082.1"/>
    </source>
</evidence>